<proteinExistence type="predicted"/>
<keyword evidence="4" id="KW-1185">Reference proteome</keyword>
<feature type="domain" description="Nephrocystin 3-like N-terminal" evidence="2">
    <location>
        <begin position="273"/>
        <end position="373"/>
    </location>
</feature>
<evidence type="ECO:0000313" key="4">
    <source>
        <dbReference type="Proteomes" id="UP000054166"/>
    </source>
</evidence>
<dbReference type="InterPro" id="IPR056884">
    <property type="entry name" value="NPHP3-like_N"/>
</dbReference>
<reference evidence="4" key="2">
    <citation type="submission" date="2015-01" db="EMBL/GenBank/DDBJ databases">
        <title>Evolutionary Origins and Diversification of the Mycorrhizal Mutualists.</title>
        <authorList>
            <consortium name="DOE Joint Genome Institute"/>
            <consortium name="Mycorrhizal Genomics Consortium"/>
            <person name="Kohler A."/>
            <person name="Kuo A."/>
            <person name="Nagy L.G."/>
            <person name="Floudas D."/>
            <person name="Copeland A."/>
            <person name="Barry K.W."/>
            <person name="Cichocki N."/>
            <person name="Veneault-Fourrey C."/>
            <person name="LaButti K."/>
            <person name="Lindquist E.A."/>
            <person name="Lipzen A."/>
            <person name="Lundell T."/>
            <person name="Morin E."/>
            <person name="Murat C."/>
            <person name="Riley R."/>
            <person name="Ohm R."/>
            <person name="Sun H."/>
            <person name="Tunlid A."/>
            <person name="Henrissat B."/>
            <person name="Grigoriev I.V."/>
            <person name="Hibbett D.S."/>
            <person name="Martin F."/>
        </authorList>
    </citation>
    <scope>NUCLEOTIDE SEQUENCE [LARGE SCALE GENOMIC DNA]</scope>
    <source>
        <strain evidence="4">F 1598</strain>
    </source>
</reference>
<protein>
    <recommendedName>
        <fullName evidence="2">Nephrocystin 3-like N-terminal domain-containing protein</fullName>
    </recommendedName>
</protein>
<dbReference type="STRING" id="765440.A0A0C3AFW0"/>
<dbReference type="Proteomes" id="UP000054166">
    <property type="component" value="Unassembled WGS sequence"/>
</dbReference>
<dbReference type="PANTHER" id="PTHR10039">
    <property type="entry name" value="AMELOGENIN"/>
    <property type="match status" value="1"/>
</dbReference>
<dbReference type="InParanoid" id="A0A0C3AFW0"/>
<organism evidence="3 4">
    <name type="scientific">Piloderma croceum (strain F 1598)</name>
    <dbReference type="NCBI Taxonomy" id="765440"/>
    <lineage>
        <taxon>Eukaryota</taxon>
        <taxon>Fungi</taxon>
        <taxon>Dikarya</taxon>
        <taxon>Basidiomycota</taxon>
        <taxon>Agaricomycotina</taxon>
        <taxon>Agaricomycetes</taxon>
        <taxon>Agaricomycetidae</taxon>
        <taxon>Atheliales</taxon>
        <taxon>Atheliaceae</taxon>
        <taxon>Piloderma</taxon>
    </lineage>
</organism>
<sequence>MPSTLHPWDTWDLDRKFLDDITRWTENHPESRLDRVLDNICTAIDAGKDFLHLIPDSPFPAGSLVQALGQLIKVGTVISKAKGDVHAFSKDIVDWVSRIAAAFKHDHSGRFTSRTWDDLGTMRDLINKICTWATKRLNDKGLKRLGHGWTISKDIDEFKSWFADGTQLFMQLCMINLAQGSDALLEHAEQSDDRAAKQKLIDDITSRLSSCIATNFSYVDQGRACCDPATRIEILGKIEEWANNTSNDSPRLFWLTGVPGAGKSSIGASIAHPNRIFPSIAHQLAKSDRKATDIINSALEKQKSLANNITNDQAEKLFVRPISVISKSHPSDPILVVVDALDEIEGEVGETAKILSDAIATLPRNAKVFISSRPEHGIQLHFSPLVSRKCTAHLDLDTSHPLSMQDVGRFFKSEIKKILRTYLSEMEQWPGEERMQMLCDGASGLFVWAVTAVGYIRTCIEAEGSQCLDNVLDDLNTGGKHGINKLYSTILQRTFTSDEDGRQSEIFRQVVGAIVTLQEPLPLTGLRGLLDLQSTSRHRSIDVKHFICRFRSVLVAGTDDIDDTTVPRLHKSFVEFITTACDNRFRVNKTSSSTALAVQCFRQLNSLRRDMCEIEHMAKFNADIPDLSLRIERHLSLPFRYACRFWAIHLSCISCIGSK</sequence>
<evidence type="ECO:0000256" key="1">
    <source>
        <dbReference type="ARBA" id="ARBA00022737"/>
    </source>
</evidence>
<reference evidence="3 4" key="1">
    <citation type="submission" date="2014-04" db="EMBL/GenBank/DDBJ databases">
        <authorList>
            <consortium name="DOE Joint Genome Institute"/>
            <person name="Kuo A."/>
            <person name="Tarkka M."/>
            <person name="Buscot F."/>
            <person name="Kohler A."/>
            <person name="Nagy L.G."/>
            <person name="Floudas D."/>
            <person name="Copeland A."/>
            <person name="Barry K.W."/>
            <person name="Cichocki N."/>
            <person name="Veneault-Fourrey C."/>
            <person name="LaButti K."/>
            <person name="Lindquist E.A."/>
            <person name="Lipzen A."/>
            <person name="Lundell T."/>
            <person name="Morin E."/>
            <person name="Murat C."/>
            <person name="Sun H."/>
            <person name="Tunlid A."/>
            <person name="Henrissat B."/>
            <person name="Grigoriev I.V."/>
            <person name="Hibbett D.S."/>
            <person name="Martin F."/>
            <person name="Nordberg H.P."/>
            <person name="Cantor M.N."/>
            <person name="Hua S.X."/>
        </authorList>
    </citation>
    <scope>NUCLEOTIDE SEQUENCE [LARGE SCALE GENOMIC DNA]</scope>
    <source>
        <strain evidence="3 4">F 1598</strain>
    </source>
</reference>
<keyword evidence="1" id="KW-0677">Repeat</keyword>
<name>A0A0C3AFW0_PILCF</name>
<dbReference type="AlphaFoldDB" id="A0A0C3AFW0"/>
<dbReference type="EMBL" id="KN833113">
    <property type="protein sequence ID" value="KIM72683.1"/>
    <property type="molecule type" value="Genomic_DNA"/>
</dbReference>
<dbReference type="HOGENOM" id="CLU_416254_0_0_1"/>
<dbReference type="Pfam" id="PF24883">
    <property type="entry name" value="NPHP3_N"/>
    <property type="match status" value="1"/>
</dbReference>
<dbReference type="OrthoDB" id="163438at2759"/>
<gene>
    <name evidence="3" type="ORF">PILCRDRAFT_15913</name>
</gene>
<dbReference type="SUPFAM" id="SSF52540">
    <property type="entry name" value="P-loop containing nucleoside triphosphate hydrolases"/>
    <property type="match status" value="1"/>
</dbReference>
<evidence type="ECO:0000259" key="2">
    <source>
        <dbReference type="Pfam" id="PF24883"/>
    </source>
</evidence>
<accession>A0A0C3AFW0</accession>
<evidence type="ECO:0000313" key="3">
    <source>
        <dbReference type="EMBL" id="KIM72683.1"/>
    </source>
</evidence>
<dbReference type="InterPro" id="IPR027417">
    <property type="entry name" value="P-loop_NTPase"/>
</dbReference>